<organism evidence="3 4">
    <name type="scientific">Cyclospora cayetanensis</name>
    <dbReference type="NCBI Taxonomy" id="88456"/>
    <lineage>
        <taxon>Eukaryota</taxon>
        <taxon>Sar</taxon>
        <taxon>Alveolata</taxon>
        <taxon>Apicomplexa</taxon>
        <taxon>Conoidasida</taxon>
        <taxon>Coccidia</taxon>
        <taxon>Eucoccidiorida</taxon>
        <taxon>Eimeriorina</taxon>
        <taxon>Eimeriidae</taxon>
        <taxon>Cyclospora</taxon>
    </lineage>
</organism>
<feature type="compositionally biased region" description="Basic and acidic residues" evidence="1">
    <location>
        <begin position="114"/>
        <end position="127"/>
    </location>
</feature>
<feature type="transmembrane region" description="Helical" evidence="2">
    <location>
        <begin position="690"/>
        <end position="708"/>
    </location>
</feature>
<dbReference type="PANTHER" id="PTHR22684:SF0">
    <property type="entry name" value="RIBOSOME QUALITY CONTROL COMPLEX SUBUNIT TCF25"/>
    <property type="match status" value="1"/>
</dbReference>
<feature type="compositionally biased region" description="Basic and acidic residues" evidence="1">
    <location>
        <begin position="95"/>
        <end position="105"/>
    </location>
</feature>
<keyword evidence="2" id="KW-0812">Transmembrane</keyword>
<gene>
    <name evidence="3" type="ORF">cyc_01308</name>
</gene>
<proteinExistence type="predicted"/>
<evidence type="ECO:0000256" key="2">
    <source>
        <dbReference type="SAM" id="Phobius"/>
    </source>
</evidence>
<reference evidence="3 4" key="1">
    <citation type="journal article" date="2016" name="BMC Genomics">
        <title>Comparative genomics reveals Cyclospora cayetanensis possesses coccidia-like metabolism and invasion components but unique surface antigens.</title>
        <authorList>
            <person name="Liu S."/>
            <person name="Wang L."/>
            <person name="Zheng H."/>
            <person name="Xu Z."/>
            <person name="Roellig D.M."/>
            <person name="Li N."/>
            <person name="Frace M.A."/>
            <person name="Tang K."/>
            <person name="Arrowood M.J."/>
            <person name="Moss D.M."/>
            <person name="Zhang L."/>
            <person name="Feng Y."/>
            <person name="Xiao L."/>
        </authorList>
    </citation>
    <scope>NUCLEOTIDE SEQUENCE [LARGE SCALE GENOMIC DNA]</scope>
    <source>
        <strain evidence="3 4">CHN_HEN01</strain>
    </source>
</reference>
<sequence>MSLRQLRKVEGRGACVPETRSSCSRSCLKSHSEESSSDESLNGSLPGTLRRSRPGVFLQALGSDFQVSEAEEQHAEAAVEEGGLKEEDAESSAESDSKDPHEEPGTRSQGPAAEAKEAAEIATESRREENLSRCAAVQHGCEQQCNGRRLRKRRKRRPVGAFLSAAPADHDSPPEAPTELESPSLAASAEAPGQSEPSQGAMAVTSCLSMERSAFDPETDLIRLFGREVVRTSRTAFRGPSGCARARRYWLLSPPGPQGTVLNPWVRMVGTTDQSTGNWEFSLQFSEDYIRVQPAFFAAVHSHDPLALRQFCRDQPLHPDGLLALAQSLGVAGNHEMAHEVVRQAVLSLQAAFHYAFSPFLRNADGTPQVSVDSLNPLNRQLFVCLLLYMLGLGDQGGHGSALEICKLLLSMDLSYDPCHALLHLDHFAIRSRKYAFLQRFSQEFVKQHLTYVVSLTARAATAVQADGSCMANTMQEEIQEQGTQWEVSDLRCALPNFAFSAALASFMHTEKPEIHAIKHIGVRDICGILRDERECIAERSGAASVVAHCLLMHAILLFPAFVRRLLQKLQIKGEQTINDSIYPQVPWDALIFSAPLWSSDFPCHKTEDAAHDLLIQCFIERNHELWHYGALREHKALWSKSVILMDLRRYTEARISEFTRHPTLPTALMDMEGLRRQTGRREGRLRQHLSLRSTPLLLFFQTMLPWNELDHTGLHAEPMYLSNVFSGLWSFFSSVFAAGVSVLRRLGARTIVRGTPTAITARDVTS</sequence>
<dbReference type="GO" id="GO:1990112">
    <property type="term" value="C:RQC complex"/>
    <property type="evidence" value="ECO:0007669"/>
    <property type="project" value="TreeGrafter"/>
</dbReference>
<evidence type="ECO:0000256" key="1">
    <source>
        <dbReference type="SAM" id="MobiDB-lite"/>
    </source>
</evidence>
<accession>A0A1D3D9C7</accession>
<dbReference type="InterPro" id="IPR006994">
    <property type="entry name" value="TCF25/Rqc1"/>
</dbReference>
<dbReference type="EMBL" id="JROU02000207">
    <property type="protein sequence ID" value="OEH80035.1"/>
    <property type="molecule type" value="Genomic_DNA"/>
</dbReference>
<dbReference type="Proteomes" id="UP000095192">
    <property type="component" value="Unassembled WGS sequence"/>
</dbReference>
<feature type="transmembrane region" description="Helical" evidence="2">
    <location>
        <begin position="542"/>
        <end position="563"/>
    </location>
</feature>
<feature type="compositionally biased region" description="Low complexity" evidence="1">
    <location>
        <begin position="179"/>
        <end position="192"/>
    </location>
</feature>
<evidence type="ECO:0000313" key="3">
    <source>
        <dbReference type="EMBL" id="OEH80035.1"/>
    </source>
</evidence>
<dbReference type="VEuPathDB" id="ToxoDB:cyc_01308"/>
<dbReference type="AlphaFoldDB" id="A0A1D3D9C7"/>
<dbReference type="Pfam" id="PF04910">
    <property type="entry name" value="Tcf25"/>
    <property type="match status" value="1"/>
</dbReference>
<keyword evidence="2" id="KW-0472">Membrane</keyword>
<feature type="transmembrane region" description="Helical" evidence="2">
    <location>
        <begin position="720"/>
        <end position="744"/>
    </location>
</feature>
<feature type="region of interest" description="Disordered" evidence="1">
    <location>
        <begin position="1"/>
        <end position="51"/>
    </location>
</feature>
<dbReference type="PANTHER" id="PTHR22684">
    <property type="entry name" value="NULP1-RELATED"/>
    <property type="match status" value="1"/>
</dbReference>
<protein>
    <submittedName>
        <fullName evidence="3">Transcriptional repressor tcf25</fullName>
    </submittedName>
</protein>
<dbReference type="InParanoid" id="A0A1D3D9C7"/>
<keyword evidence="4" id="KW-1185">Reference proteome</keyword>
<feature type="compositionally biased region" description="Low complexity" evidence="1">
    <location>
        <begin position="20"/>
        <end position="29"/>
    </location>
</feature>
<name>A0A1D3D9C7_9EIME</name>
<keyword evidence="2" id="KW-1133">Transmembrane helix</keyword>
<feature type="compositionally biased region" description="Basic and acidic residues" evidence="1">
    <location>
        <begin position="71"/>
        <end position="86"/>
    </location>
</feature>
<evidence type="ECO:0000313" key="4">
    <source>
        <dbReference type="Proteomes" id="UP000095192"/>
    </source>
</evidence>
<feature type="region of interest" description="Disordered" evidence="1">
    <location>
        <begin position="63"/>
        <end position="127"/>
    </location>
</feature>
<dbReference type="VEuPathDB" id="ToxoDB:LOC34618334"/>
<feature type="compositionally biased region" description="Basic residues" evidence="1">
    <location>
        <begin position="148"/>
        <end position="158"/>
    </location>
</feature>
<feature type="region of interest" description="Disordered" evidence="1">
    <location>
        <begin position="145"/>
        <end position="203"/>
    </location>
</feature>
<comment type="caution">
    <text evidence="3">The sequence shown here is derived from an EMBL/GenBank/DDBJ whole genome shotgun (WGS) entry which is preliminary data.</text>
</comment>